<name>A0AAE1DXC3_9GAST</name>
<gene>
    <name evidence="1" type="ORF">RRG08_037960</name>
</gene>
<reference evidence="1" key="1">
    <citation type="journal article" date="2023" name="G3 (Bethesda)">
        <title>A reference genome for the long-term kleptoplast-retaining sea slug Elysia crispata morphotype clarki.</title>
        <authorList>
            <person name="Eastman K.E."/>
            <person name="Pendleton A.L."/>
            <person name="Shaikh M.A."/>
            <person name="Suttiyut T."/>
            <person name="Ogas R."/>
            <person name="Tomko P."/>
            <person name="Gavelis G."/>
            <person name="Widhalm J.R."/>
            <person name="Wisecaver J.H."/>
        </authorList>
    </citation>
    <scope>NUCLEOTIDE SEQUENCE</scope>
    <source>
        <strain evidence="1">ECLA1</strain>
    </source>
</reference>
<accession>A0AAE1DXC3</accession>
<protein>
    <submittedName>
        <fullName evidence="1">Uncharacterized protein</fullName>
    </submittedName>
</protein>
<evidence type="ECO:0000313" key="2">
    <source>
        <dbReference type="Proteomes" id="UP001283361"/>
    </source>
</evidence>
<sequence>MHITKRDYLPQMFGDKTENRHGDRISVLRFVSDYRTTYWSLSSTEYGEGGGWYEAWIPYHRPTKLALFTARLVGGDWWSTWPEQLFLVPSRMSDREATGSDLVIPGLISLVRALLARCGTGLPPSYILHGGATTARETIKFETTETP</sequence>
<evidence type="ECO:0000313" key="1">
    <source>
        <dbReference type="EMBL" id="KAK3785008.1"/>
    </source>
</evidence>
<dbReference type="Proteomes" id="UP001283361">
    <property type="component" value="Unassembled WGS sequence"/>
</dbReference>
<dbReference type="EMBL" id="JAWDGP010002177">
    <property type="protein sequence ID" value="KAK3785008.1"/>
    <property type="molecule type" value="Genomic_DNA"/>
</dbReference>
<organism evidence="1 2">
    <name type="scientific">Elysia crispata</name>
    <name type="common">lettuce slug</name>
    <dbReference type="NCBI Taxonomy" id="231223"/>
    <lineage>
        <taxon>Eukaryota</taxon>
        <taxon>Metazoa</taxon>
        <taxon>Spiralia</taxon>
        <taxon>Lophotrochozoa</taxon>
        <taxon>Mollusca</taxon>
        <taxon>Gastropoda</taxon>
        <taxon>Heterobranchia</taxon>
        <taxon>Euthyneura</taxon>
        <taxon>Panpulmonata</taxon>
        <taxon>Sacoglossa</taxon>
        <taxon>Placobranchoidea</taxon>
        <taxon>Plakobranchidae</taxon>
        <taxon>Elysia</taxon>
    </lineage>
</organism>
<keyword evidence="2" id="KW-1185">Reference proteome</keyword>
<proteinExistence type="predicted"/>
<comment type="caution">
    <text evidence="1">The sequence shown here is derived from an EMBL/GenBank/DDBJ whole genome shotgun (WGS) entry which is preliminary data.</text>
</comment>
<dbReference type="AlphaFoldDB" id="A0AAE1DXC3"/>